<dbReference type="Proteomes" id="UP000838412">
    <property type="component" value="Chromosome 2"/>
</dbReference>
<reference evidence="1" key="1">
    <citation type="submission" date="2022-01" db="EMBL/GenBank/DDBJ databases">
        <authorList>
            <person name="Braso-Vives M."/>
        </authorList>
    </citation>
    <scope>NUCLEOTIDE SEQUENCE</scope>
</reference>
<organism evidence="1 2">
    <name type="scientific">Branchiostoma lanceolatum</name>
    <name type="common">Common lancelet</name>
    <name type="synonym">Amphioxus lanceolatum</name>
    <dbReference type="NCBI Taxonomy" id="7740"/>
    <lineage>
        <taxon>Eukaryota</taxon>
        <taxon>Metazoa</taxon>
        <taxon>Chordata</taxon>
        <taxon>Cephalochordata</taxon>
        <taxon>Leptocardii</taxon>
        <taxon>Amphioxiformes</taxon>
        <taxon>Branchiostomatidae</taxon>
        <taxon>Branchiostoma</taxon>
    </lineage>
</organism>
<dbReference type="AlphaFoldDB" id="A0A8J9ZL67"/>
<evidence type="ECO:0000313" key="2">
    <source>
        <dbReference type="Proteomes" id="UP000838412"/>
    </source>
</evidence>
<gene>
    <name evidence="1" type="primary">Hypp1570</name>
    <name evidence="1" type="ORF">BLAG_LOCUS14586</name>
</gene>
<dbReference type="EMBL" id="OV696687">
    <property type="protein sequence ID" value="CAH1255606.1"/>
    <property type="molecule type" value="Genomic_DNA"/>
</dbReference>
<name>A0A8J9ZL67_BRALA</name>
<proteinExistence type="predicted"/>
<protein>
    <submittedName>
        <fullName evidence="1">Hypp1570 protein</fullName>
    </submittedName>
</protein>
<dbReference type="OrthoDB" id="10353782at2759"/>
<keyword evidence="2" id="KW-1185">Reference proteome</keyword>
<evidence type="ECO:0000313" key="1">
    <source>
        <dbReference type="EMBL" id="CAH1255606.1"/>
    </source>
</evidence>
<accession>A0A8J9ZL67</accession>
<sequence>MCIFHIPADETIRMELAYAFRNLMSLNPYQEEQIRQDFRQALGDDLAYEIFEEGEKITEEELRKKQHVQKDLDFSRREKGAWKHVVSDAKRDRDMTDHNKSILKRITIDASKIYALPPEEFEAEKAMLVMSYGPETAQRILDGIHVVHNEVKSKGRISATKTYHQTNRKEN</sequence>